<evidence type="ECO:0000259" key="4">
    <source>
        <dbReference type="Pfam" id="PF13490"/>
    </source>
</evidence>
<name>A0A934IAI4_9MICO</name>
<evidence type="ECO:0000256" key="1">
    <source>
        <dbReference type="ARBA" id="ARBA00023015"/>
    </source>
</evidence>
<evidence type="ECO:0000256" key="3">
    <source>
        <dbReference type="SAM" id="MobiDB-lite"/>
    </source>
</evidence>
<dbReference type="Proteomes" id="UP000602087">
    <property type="component" value="Unassembled WGS sequence"/>
</dbReference>
<comment type="caution">
    <text evidence="5">The sequence shown here is derived from an EMBL/GenBank/DDBJ whole genome shotgun (WGS) entry which is preliminary data.</text>
</comment>
<organism evidence="5 6">
    <name type="scientific">Sanguibacter suaedae</name>
    <dbReference type="NCBI Taxonomy" id="2795737"/>
    <lineage>
        <taxon>Bacteria</taxon>
        <taxon>Bacillati</taxon>
        <taxon>Actinomycetota</taxon>
        <taxon>Actinomycetes</taxon>
        <taxon>Micrococcales</taxon>
        <taxon>Sanguibacteraceae</taxon>
        <taxon>Sanguibacter</taxon>
    </lineage>
</organism>
<sequence length="324" mass="33730">MTSHLGSRISAVVDGQLAPDERERALAHVAACDDCADELRAAREAHRALTCDALDVIPDSAFVSRLLAMSCEPEGSHEAAHAPPRRAEPWRQQEPLPPRSSALCGDVAPGRWWVRGVALSAAAATGVAAAGLFVLGSRPLVVPARHPVEALAALAAAPSVGDGGLDAGAARALPVGGADAVEPGTGADDLLVWMQQQGWPCPSSIPDSVAVTQVRYTGQGGSVLEVDLESPVGRIVVREQKGQLELSAIDGLPVLDVVEGPVYVLSDEPLHLVWQSSDTVVDLVAEADGDDVLQLVSSFTVDEFDTGFQARVGRGWSTLTGVLS</sequence>
<evidence type="ECO:0000256" key="2">
    <source>
        <dbReference type="ARBA" id="ARBA00023163"/>
    </source>
</evidence>
<dbReference type="RefSeq" id="WP_198733730.1">
    <property type="nucleotide sequence ID" value="NZ_JAEINH010000006.1"/>
</dbReference>
<keyword evidence="6" id="KW-1185">Reference proteome</keyword>
<feature type="compositionally biased region" description="Basic and acidic residues" evidence="3">
    <location>
        <begin position="74"/>
        <end position="91"/>
    </location>
</feature>
<dbReference type="Gene3D" id="1.10.10.1320">
    <property type="entry name" value="Anti-sigma factor, zinc-finger domain"/>
    <property type="match status" value="1"/>
</dbReference>
<dbReference type="Pfam" id="PF13490">
    <property type="entry name" value="zf-HC2"/>
    <property type="match status" value="1"/>
</dbReference>
<keyword evidence="2" id="KW-0804">Transcription</keyword>
<feature type="domain" description="Putative zinc-finger" evidence="4">
    <location>
        <begin position="8"/>
        <end position="36"/>
    </location>
</feature>
<reference evidence="5" key="1">
    <citation type="submission" date="2020-12" db="EMBL/GenBank/DDBJ databases">
        <title>Sanguibacter suaedae sp. nov., isolated from Suaeda aralocaspica.</title>
        <authorList>
            <person name="Ma Q."/>
        </authorList>
    </citation>
    <scope>NUCLEOTIDE SEQUENCE</scope>
    <source>
        <strain evidence="5">YZGR15</strain>
    </source>
</reference>
<evidence type="ECO:0000313" key="5">
    <source>
        <dbReference type="EMBL" id="MBI9115175.1"/>
    </source>
</evidence>
<feature type="region of interest" description="Disordered" evidence="3">
    <location>
        <begin position="74"/>
        <end position="98"/>
    </location>
</feature>
<keyword evidence="1" id="KW-0805">Transcription regulation</keyword>
<accession>A0A934IAI4</accession>
<dbReference type="InterPro" id="IPR041916">
    <property type="entry name" value="Anti_sigma_zinc_sf"/>
</dbReference>
<protein>
    <submittedName>
        <fullName evidence="5">Zf-HC2 domain-containing protein</fullName>
    </submittedName>
</protein>
<proteinExistence type="predicted"/>
<gene>
    <name evidence="5" type="ORF">JAV76_09160</name>
</gene>
<dbReference type="AlphaFoldDB" id="A0A934IAI4"/>
<evidence type="ECO:0000313" key="6">
    <source>
        <dbReference type="Proteomes" id="UP000602087"/>
    </source>
</evidence>
<dbReference type="EMBL" id="JAEINH010000006">
    <property type="protein sequence ID" value="MBI9115175.1"/>
    <property type="molecule type" value="Genomic_DNA"/>
</dbReference>
<dbReference type="InterPro" id="IPR027383">
    <property type="entry name" value="Znf_put"/>
</dbReference>